<dbReference type="PANTHER" id="PTHR10209">
    <property type="entry name" value="OXIDOREDUCTASE, 2OG-FE II OXYGENASE FAMILY PROTEIN"/>
    <property type="match status" value="1"/>
</dbReference>
<evidence type="ECO:0000256" key="2">
    <source>
        <dbReference type="ARBA" id="ARBA00022723"/>
    </source>
</evidence>
<dbReference type="AlphaFoldDB" id="A0A0H2S6B4"/>
<evidence type="ECO:0000256" key="4">
    <source>
        <dbReference type="ARBA" id="ARBA00023004"/>
    </source>
</evidence>
<dbReference type="STRING" id="27342.A0A0H2S6B4"/>
<dbReference type="PRINTS" id="PR00682">
    <property type="entry name" value="IPNSYNTHASE"/>
</dbReference>
<accession>A0A0H2S6B4</accession>
<dbReference type="Gene3D" id="2.60.120.330">
    <property type="entry name" value="B-lactam Antibiotic, Isopenicillin N Synthase, Chain"/>
    <property type="match status" value="1"/>
</dbReference>
<dbReference type="SUPFAM" id="SSF51197">
    <property type="entry name" value="Clavaminate synthase-like"/>
    <property type="match status" value="1"/>
</dbReference>
<evidence type="ECO:0000256" key="1">
    <source>
        <dbReference type="ARBA" id="ARBA00008056"/>
    </source>
</evidence>
<dbReference type="InterPro" id="IPR044861">
    <property type="entry name" value="IPNS-like_FE2OG_OXY"/>
</dbReference>
<dbReference type="InterPro" id="IPR027443">
    <property type="entry name" value="IPNS-like_sf"/>
</dbReference>
<keyword evidence="3 5" id="KW-0560">Oxidoreductase</keyword>
<protein>
    <submittedName>
        <fullName evidence="7">Clavaminate synthase-like protein</fullName>
    </submittedName>
</protein>
<keyword evidence="4 5" id="KW-0408">Iron</keyword>
<reference evidence="7 8" key="1">
    <citation type="submission" date="2015-04" db="EMBL/GenBank/DDBJ databases">
        <title>Complete genome sequence of Schizopora paradoxa KUC8140, a cosmopolitan wood degrader in East Asia.</title>
        <authorList>
            <consortium name="DOE Joint Genome Institute"/>
            <person name="Min B."/>
            <person name="Park H."/>
            <person name="Jang Y."/>
            <person name="Kim J.-J."/>
            <person name="Kim K.H."/>
            <person name="Pangilinan J."/>
            <person name="Lipzen A."/>
            <person name="Riley R."/>
            <person name="Grigoriev I.V."/>
            <person name="Spatafora J.W."/>
            <person name="Choi I.-G."/>
        </authorList>
    </citation>
    <scope>NUCLEOTIDE SEQUENCE [LARGE SCALE GENOMIC DNA]</scope>
    <source>
        <strain evidence="7 8">KUC8140</strain>
    </source>
</reference>
<organism evidence="7 8">
    <name type="scientific">Schizopora paradoxa</name>
    <dbReference type="NCBI Taxonomy" id="27342"/>
    <lineage>
        <taxon>Eukaryota</taxon>
        <taxon>Fungi</taxon>
        <taxon>Dikarya</taxon>
        <taxon>Basidiomycota</taxon>
        <taxon>Agaricomycotina</taxon>
        <taxon>Agaricomycetes</taxon>
        <taxon>Hymenochaetales</taxon>
        <taxon>Schizoporaceae</taxon>
        <taxon>Schizopora</taxon>
    </lineage>
</organism>
<dbReference type="EMBL" id="KQ085884">
    <property type="protein sequence ID" value="KLO19782.1"/>
    <property type="molecule type" value="Genomic_DNA"/>
</dbReference>
<dbReference type="Pfam" id="PF14226">
    <property type="entry name" value="DIOX_N"/>
    <property type="match status" value="1"/>
</dbReference>
<dbReference type="InterPro" id="IPR005123">
    <property type="entry name" value="Oxoglu/Fe-dep_dioxygenase_dom"/>
</dbReference>
<sequence>MMNCSSRGKLSSFFRTSSSSRSACRQYIIPSHQPVRRLASLAQDVRSDSTFRIPIVDFGRFMSPNSPREREDTANEIVAAFKEVGFVYLSNHGISKSTTDQVFERSAAFFGMPMDVKSKLAWDDPRSNRGYVEQGKERVTQSSDAAEIAELRAKAPDSKETMEIGRDWDSTWKNKWPKEQGCPGFKSTMLEFFQTCHELHFQIMRSIAIGLDLQETFFDDKIHEQYHNLRLLSYPAIKTEILRKEGQARAGAHSDYGTLTLLFQDSVGGLEVQNPHTQQFQPAAPVPGTIVVNVGDLLSRWSNDILRSTLHRVVAPPATKINDREQMTPKRQSIAFFCNPNGGALVDCLPSCHDSSRTKKYAPVTTEQYIVQRLSETYNY</sequence>
<dbReference type="Proteomes" id="UP000053477">
    <property type="component" value="Unassembled WGS sequence"/>
</dbReference>
<dbReference type="FunFam" id="2.60.120.330:FF:000030">
    <property type="entry name" value="Thymine dioxygenase"/>
    <property type="match status" value="1"/>
</dbReference>
<dbReference type="OrthoDB" id="288590at2759"/>
<proteinExistence type="inferred from homology"/>
<dbReference type="PANTHER" id="PTHR10209:SF881">
    <property type="entry name" value="FI07970P-RELATED"/>
    <property type="match status" value="1"/>
</dbReference>
<keyword evidence="2 5" id="KW-0479">Metal-binding</keyword>
<feature type="domain" description="Fe2OG dioxygenase" evidence="6">
    <location>
        <begin position="225"/>
        <end position="340"/>
    </location>
</feature>
<dbReference type="GO" id="GO:0016491">
    <property type="term" value="F:oxidoreductase activity"/>
    <property type="evidence" value="ECO:0007669"/>
    <property type="project" value="UniProtKB-KW"/>
</dbReference>
<dbReference type="GO" id="GO:0046872">
    <property type="term" value="F:metal ion binding"/>
    <property type="evidence" value="ECO:0007669"/>
    <property type="project" value="UniProtKB-KW"/>
</dbReference>
<dbReference type="Pfam" id="PF03171">
    <property type="entry name" value="2OG-FeII_Oxy"/>
    <property type="match status" value="1"/>
</dbReference>
<evidence type="ECO:0000259" key="6">
    <source>
        <dbReference type="PROSITE" id="PS51471"/>
    </source>
</evidence>
<keyword evidence="8" id="KW-1185">Reference proteome</keyword>
<evidence type="ECO:0000313" key="7">
    <source>
        <dbReference type="EMBL" id="KLO19782.1"/>
    </source>
</evidence>
<dbReference type="InParanoid" id="A0A0H2S6B4"/>
<evidence type="ECO:0000256" key="3">
    <source>
        <dbReference type="ARBA" id="ARBA00023002"/>
    </source>
</evidence>
<gene>
    <name evidence="7" type="ORF">SCHPADRAFT_842734</name>
</gene>
<evidence type="ECO:0000256" key="5">
    <source>
        <dbReference type="RuleBase" id="RU003682"/>
    </source>
</evidence>
<dbReference type="InterPro" id="IPR026992">
    <property type="entry name" value="DIOX_N"/>
</dbReference>
<name>A0A0H2S6B4_9AGAM</name>
<dbReference type="FunCoup" id="A0A0H2S6B4">
    <property type="interactions" value="6"/>
</dbReference>
<evidence type="ECO:0000313" key="8">
    <source>
        <dbReference type="Proteomes" id="UP000053477"/>
    </source>
</evidence>
<dbReference type="PROSITE" id="PS51471">
    <property type="entry name" value="FE2OG_OXY"/>
    <property type="match status" value="1"/>
</dbReference>
<comment type="similarity">
    <text evidence="1 5">Belongs to the iron/ascorbate-dependent oxidoreductase family.</text>
</comment>